<dbReference type="Proteomes" id="UP000694392">
    <property type="component" value="Unplaced"/>
</dbReference>
<evidence type="ECO:0000313" key="2">
    <source>
        <dbReference type="Ensembl" id="ENSSPUP00000000683.1"/>
    </source>
</evidence>
<feature type="region of interest" description="Disordered" evidence="1">
    <location>
        <begin position="1"/>
        <end position="45"/>
    </location>
</feature>
<name>A0A8D0G4P9_SPHPU</name>
<proteinExistence type="predicted"/>
<organism evidence="2 3">
    <name type="scientific">Sphenodon punctatus</name>
    <name type="common">Tuatara</name>
    <name type="synonym">Hatteria punctata</name>
    <dbReference type="NCBI Taxonomy" id="8508"/>
    <lineage>
        <taxon>Eukaryota</taxon>
        <taxon>Metazoa</taxon>
        <taxon>Chordata</taxon>
        <taxon>Craniata</taxon>
        <taxon>Vertebrata</taxon>
        <taxon>Euteleostomi</taxon>
        <taxon>Lepidosauria</taxon>
        <taxon>Sphenodontia</taxon>
        <taxon>Sphenodontidae</taxon>
        <taxon>Sphenodon</taxon>
    </lineage>
</organism>
<accession>A0A8D0G4P9</accession>
<dbReference type="Ensembl" id="ENSSPUT00000000724.1">
    <property type="protein sequence ID" value="ENSSPUP00000000683.1"/>
    <property type="gene ID" value="ENSSPUG00000000582.1"/>
</dbReference>
<reference evidence="2" key="2">
    <citation type="submission" date="2025-09" db="UniProtKB">
        <authorList>
            <consortium name="Ensembl"/>
        </authorList>
    </citation>
    <scope>IDENTIFICATION</scope>
</reference>
<feature type="compositionally biased region" description="Polar residues" evidence="1">
    <location>
        <begin position="16"/>
        <end position="25"/>
    </location>
</feature>
<sequence>MEVRNPAPPPIPAGQSGRTPGTLQRNIRIPPLPPPPDQHHPEPHDFYWKRVGNTDCSATCGKGFWQPVFRCVSRSSQEEAGQEKCHTAAKPP</sequence>
<protein>
    <submittedName>
        <fullName evidence="2">Uncharacterized protein</fullName>
    </submittedName>
</protein>
<dbReference type="Pfam" id="PF19030">
    <property type="entry name" value="TSP1_ADAMTS"/>
    <property type="match status" value="1"/>
</dbReference>
<evidence type="ECO:0000256" key="1">
    <source>
        <dbReference type="SAM" id="MobiDB-lite"/>
    </source>
</evidence>
<evidence type="ECO:0000313" key="3">
    <source>
        <dbReference type="Proteomes" id="UP000694392"/>
    </source>
</evidence>
<reference evidence="2" key="1">
    <citation type="submission" date="2025-08" db="UniProtKB">
        <authorList>
            <consortium name="Ensembl"/>
        </authorList>
    </citation>
    <scope>IDENTIFICATION</scope>
</reference>
<feature type="compositionally biased region" description="Pro residues" evidence="1">
    <location>
        <begin position="1"/>
        <end position="12"/>
    </location>
</feature>
<dbReference type="AlphaFoldDB" id="A0A8D0G4P9"/>
<keyword evidence="3" id="KW-1185">Reference proteome</keyword>